<evidence type="ECO:0000313" key="3">
    <source>
        <dbReference type="Proteomes" id="UP000295658"/>
    </source>
</evidence>
<dbReference type="AlphaFoldDB" id="A0A4R1Q8X2"/>
<name>A0A4R1Q8X2_9BACL</name>
<keyword evidence="3" id="KW-1185">Reference proteome</keyword>
<dbReference type="Gene3D" id="3.40.50.150">
    <property type="entry name" value="Vaccinia Virus protein VP39"/>
    <property type="match status" value="1"/>
</dbReference>
<keyword evidence="2" id="KW-0489">Methyltransferase</keyword>
<dbReference type="SUPFAM" id="SSF53335">
    <property type="entry name" value="S-adenosyl-L-methionine-dependent methyltransferases"/>
    <property type="match status" value="1"/>
</dbReference>
<dbReference type="Pfam" id="PF08241">
    <property type="entry name" value="Methyltransf_11"/>
    <property type="match status" value="1"/>
</dbReference>
<dbReference type="PANTHER" id="PTHR43591">
    <property type="entry name" value="METHYLTRANSFERASE"/>
    <property type="match status" value="1"/>
</dbReference>
<dbReference type="EMBL" id="SLUL01000022">
    <property type="protein sequence ID" value="TCL44908.1"/>
    <property type="molecule type" value="Genomic_DNA"/>
</dbReference>
<proteinExistence type="predicted"/>
<dbReference type="InterPro" id="IPR013216">
    <property type="entry name" value="Methyltransf_11"/>
</dbReference>
<organism evidence="2 3">
    <name type="scientific">Thermolongibacillus altinsuensis</name>
    <dbReference type="NCBI Taxonomy" id="575256"/>
    <lineage>
        <taxon>Bacteria</taxon>
        <taxon>Bacillati</taxon>
        <taxon>Bacillota</taxon>
        <taxon>Bacilli</taxon>
        <taxon>Bacillales</taxon>
        <taxon>Anoxybacillaceae</taxon>
        <taxon>Thermolongibacillus</taxon>
    </lineage>
</organism>
<sequence length="269" mass="31247">MLLKMQIGLPKINNANLRDERCVGRENGLWEGFEKGREEGRKKLIRNKVRKLCLHIFSRFEKVIAMNNRWNAFIYKCWAPIYDFFFNRGLFYAARKKVFEHIPVAEGSKILFVGVGTGADLAFFPLDKTRVVAIDYSFDMLQKAKRKYPHIELLQMDAQALSFPDHSFDMIVASLIVSVVPNPEKALLEMVRVTKKSGHILIFDKFVPRHKKLSIAKKIIRPFIKLLGTDIGVSFEKIYESVKHECHVIEDTDVMMQGIYRKIVLEKRV</sequence>
<dbReference type="PANTHER" id="PTHR43591:SF24">
    <property type="entry name" value="2-METHOXY-6-POLYPRENYL-1,4-BENZOQUINOL METHYLASE, MITOCHONDRIAL"/>
    <property type="match status" value="1"/>
</dbReference>
<evidence type="ECO:0000313" key="2">
    <source>
        <dbReference type="EMBL" id="TCL44908.1"/>
    </source>
</evidence>
<protein>
    <submittedName>
        <fullName evidence="2">Phosphatidylethanolamine/phosphatidyl-N-methylethanolamine N-methyltransferase</fullName>
    </submittedName>
</protein>
<dbReference type="InterPro" id="IPR029063">
    <property type="entry name" value="SAM-dependent_MTases_sf"/>
</dbReference>
<dbReference type="GO" id="GO:0032259">
    <property type="term" value="P:methylation"/>
    <property type="evidence" value="ECO:0007669"/>
    <property type="project" value="UniProtKB-KW"/>
</dbReference>
<dbReference type="CDD" id="cd02440">
    <property type="entry name" value="AdoMet_MTases"/>
    <property type="match status" value="1"/>
</dbReference>
<reference evidence="2 3" key="1">
    <citation type="submission" date="2019-03" db="EMBL/GenBank/DDBJ databases">
        <title>Genomic Encyclopedia of Type Strains, Phase IV (KMG-IV): sequencing the most valuable type-strain genomes for metagenomic binning, comparative biology and taxonomic classification.</title>
        <authorList>
            <person name="Goeker M."/>
        </authorList>
    </citation>
    <scope>NUCLEOTIDE SEQUENCE [LARGE SCALE GENOMIC DNA]</scope>
    <source>
        <strain evidence="2 3">DSM 24979</strain>
    </source>
</reference>
<feature type="domain" description="Methyltransferase type 11" evidence="1">
    <location>
        <begin position="113"/>
        <end position="202"/>
    </location>
</feature>
<keyword evidence="2" id="KW-0808">Transferase</keyword>
<gene>
    <name evidence="2" type="ORF">EDD69_12221</name>
</gene>
<dbReference type="Proteomes" id="UP000295658">
    <property type="component" value="Unassembled WGS sequence"/>
</dbReference>
<accession>A0A4R1Q8X2</accession>
<dbReference type="GO" id="GO:0008757">
    <property type="term" value="F:S-adenosylmethionine-dependent methyltransferase activity"/>
    <property type="evidence" value="ECO:0007669"/>
    <property type="project" value="InterPro"/>
</dbReference>
<evidence type="ECO:0000259" key="1">
    <source>
        <dbReference type="Pfam" id="PF08241"/>
    </source>
</evidence>
<comment type="caution">
    <text evidence="2">The sequence shown here is derived from an EMBL/GenBank/DDBJ whole genome shotgun (WGS) entry which is preliminary data.</text>
</comment>